<feature type="compositionally biased region" description="Basic and acidic residues" evidence="1">
    <location>
        <begin position="8"/>
        <end position="29"/>
    </location>
</feature>
<protein>
    <submittedName>
        <fullName evidence="2">Uncharacterized protein</fullName>
    </submittedName>
</protein>
<dbReference type="AlphaFoldDB" id="A0A3M7T2Y8"/>
<evidence type="ECO:0000313" key="2">
    <source>
        <dbReference type="EMBL" id="RNA42230.1"/>
    </source>
</evidence>
<evidence type="ECO:0000313" key="3">
    <source>
        <dbReference type="Proteomes" id="UP000276133"/>
    </source>
</evidence>
<evidence type="ECO:0000256" key="1">
    <source>
        <dbReference type="SAM" id="MobiDB-lite"/>
    </source>
</evidence>
<reference evidence="2 3" key="1">
    <citation type="journal article" date="2018" name="Sci. Rep.">
        <title>Genomic signatures of local adaptation to the degree of environmental predictability in rotifers.</title>
        <authorList>
            <person name="Franch-Gras L."/>
            <person name="Hahn C."/>
            <person name="Garcia-Roger E.M."/>
            <person name="Carmona M.J."/>
            <person name="Serra M."/>
            <person name="Gomez A."/>
        </authorList>
    </citation>
    <scope>NUCLEOTIDE SEQUENCE [LARGE SCALE GENOMIC DNA]</scope>
    <source>
        <strain evidence="2">HYR1</strain>
    </source>
</reference>
<comment type="caution">
    <text evidence="2">The sequence shown here is derived from an EMBL/GenBank/DDBJ whole genome shotgun (WGS) entry which is preliminary data.</text>
</comment>
<keyword evidence="3" id="KW-1185">Reference proteome</keyword>
<name>A0A3M7T2Y8_BRAPC</name>
<proteinExistence type="predicted"/>
<dbReference type="Proteomes" id="UP000276133">
    <property type="component" value="Unassembled WGS sequence"/>
</dbReference>
<sequence length="306" mass="33365">MASILERYSGRQCERKPVGKPFKENEMRGPAKTTRPVSLKKSSDRLRLRLLVFVESSDGCRSSIFDSERCRAPKLSRSAPGGLQAAAKLDNEMRMVFGSFPMKISNNTAIKVHSLKSSNKAMISNVFTYYDNSRLETCLCANDEDKSAAGSPVSLSLASGTIAIKKPSLASSSIQSCSFNACNGNGRAQLHSLSSSVPTGMFYGSYAGMYKRLMRSVSNSLISDSTTVQNASIVESNEDLNFEFGAAANFDAKNDPNEAERRSLSAYSNNGSVCMHQSLCEKCVSSSQMRIKLFMVYGGEVWSKNC</sequence>
<dbReference type="OrthoDB" id="10588849at2759"/>
<organism evidence="2 3">
    <name type="scientific">Brachionus plicatilis</name>
    <name type="common">Marine rotifer</name>
    <name type="synonym">Brachionus muelleri</name>
    <dbReference type="NCBI Taxonomy" id="10195"/>
    <lineage>
        <taxon>Eukaryota</taxon>
        <taxon>Metazoa</taxon>
        <taxon>Spiralia</taxon>
        <taxon>Gnathifera</taxon>
        <taxon>Rotifera</taxon>
        <taxon>Eurotatoria</taxon>
        <taxon>Monogononta</taxon>
        <taxon>Pseudotrocha</taxon>
        <taxon>Ploima</taxon>
        <taxon>Brachionidae</taxon>
        <taxon>Brachionus</taxon>
    </lineage>
</organism>
<accession>A0A3M7T2Y8</accession>
<feature type="region of interest" description="Disordered" evidence="1">
    <location>
        <begin position="1"/>
        <end position="39"/>
    </location>
</feature>
<gene>
    <name evidence="2" type="ORF">BpHYR1_010411</name>
</gene>
<dbReference type="EMBL" id="REGN01000395">
    <property type="protein sequence ID" value="RNA42230.1"/>
    <property type="molecule type" value="Genomic_DNA"/>
</dbReference>